<feature type="repeat" description="Cell wall-binding" evidence="3">
    <location>
        <begin position="423"/>
        <end position="442"/>
    </location>
</feature>
<dbReference type="PANTHER" id="PTHR43405:SF1">
    <property type="entry name" value="GLYCOSYL HYDROLASE DIGH"/>
    <property type="match status" value="1"/>
</dbReference>
<dbReference type="SUPFAM" id="SSF69360">
    <property type="entry name" value="Cell wall binding repeat"/>
    <property type="match status" value="1"/>
</dbReference>
<dbReference type="InterPro" id="IPR018337">
    <property type="entry name" value="Cell_wall/Cho-bd_repeat"/>
</dbReference>
<feature type="repeat" description="Cell wall-binding" evidence="3">
    <location>
        <begin position="583"/>
        <end position="602"/>
    </location>
</feature>
<dbReference type="Gene3D" id="2.10.270.10">
    <property type="entry name" value="Cholin Binding"/>
    <property type="match status" value="1"/>
</dbReference>
<feature type="repeat" description="Cell wall-binding" evidence="3">
    <location>
        <begin position="443"/>
        <end position="462"/>
    </location>
</feature>
<dbReference type="SUPFAM" id="SSF51445">
    <property type="entry name" value="(Trans)glycosidases"/>
    <property type="match status" value="1"/>
</dbReference>
<comment type="caution">
    <text evidence="5">The sequence shown here is derived from an EMBL/GenBank/DDBJ whole genome shotgun (WGS) entry which is preliminary data.</text>
</comment>
<evidence type="ECO:0000313" key="5">
    <source>
        <dbReference type="EMBL" id="MBP2021208.1"/>
    </source>
</evidence>
<dbReference type="InterPro" id="IPR017853">
    <property type="entry name" value="GH"/>
</dbReference>
<feature type="repeat" description="Cell wall-binding" evidence="3">
    <location>
        <begin position="503"/>
        <end position="522"/>
    </location>
</feature>
<organism evidence="5 6">
    <name type="scientific">Clostridium punense</name>
    <dbReference type="NCBI Taxonomy" id="1054297"/>
    <lineage>
        <taxon>Bacteria</taxon>
        <taxon>Bacillati</taxon>
        <taxon>Bacillota</taxon>
        <taxon>Clostridia</taxon>
        <taxon>Eubacteriales</taxon>
        <taxon>Clostridiaceae</taxon>
        <taxon>Clostridium</taxon>
    </lineage>
</organism>
<evidence type="ECO:0000256" key="3">
    <source>
        <dbReference type="PROSITE-ProRule" id="PRU00591"/>
    </source>
</evidence>
<reference evidence="5 6" key="1">
    <citation type="submission" date="2021-03" db="EMBL/GenBank/DDBJ databases">
        <title>Genomic Encyclopedia of Type Strains, Phase IV (KMG-IV): sequencing the most valuable type-strain genomes for metagenomic binning, comparative biology and taxonomic classification.</title>
        <authorList>
            <person name="Goeker M."/>
        </authorList>
    </citation>
    <scope>NUCLEOTIDE SEQUENCE [LARGE SCALE GENOMIC DNA]</scope>
    <source>
        <strain evidence="5 6">DSM 28650</strain>
    </source>
</reference>
<dbReference type="Proteomes" id="UP001519308">
    <property type="component" value="Unassembled WGS sequence"/>
</dbReference>
<feature type="repeat" description="Cell wall-binding" evidence="3">
    <location>
        <begin position="543"/>
        <end position="562"/>
    </location>
</feature>
<dbReference type="Gene3D" id="2.10.270.20">
    <property type="match status" value="1"/>
</dbReference>
<feature type="repeat" description="Cell wall-binding" evidence="3">
    <location>
        <begin position="463"/>
        <end position="482"/>
    </location>
</feature>
<dbReference type="Pfam" id="PF19127">
    <property type="entry name" value="Choline_bind_3"/>
    <property type="match status" value="2"/>
</dbReference>
<evidence type="ECO:0000259" key="4">
    <source>
        <dbReference type="Pfam" id="PF02638"/>
    </source>
</evidence>
<gene>
    <name evidence="5" type="ORF">J2Z44_000995</name>
</gene>
<keyword evidence="6" id="KW-1185">Reference proteome</keyword>
<feature type="repeat" description="Cell wall-binding" evidence="3">
    <location>
        <begin position="483"/>
        <end position="502"/>
    </location>
</feature>
<dbReference type="PROSITE" id="PS51170">
    <property type="entry name" value="CW"/>
    <property type="match status" value="9"/>
</dbReference>
<keyword evidence="2" id="KW-0677">Repeat</keyword>
<proteinExistence type="predicted"/>
<dbReference type="Pfam" id="PF01473">
    <property type="entry name" value="Choline_bind_1"/>
    <property type="match status" value="4"/>
</dbReference>
<dbReference type="EMBL" id="JAGGLL010000005">
    <property type="protein sequence ID" value="MBP2021208.1"/>
    <property type="molecule type" value="Genomic_DNA"/>
</dbReference>
<dbReference type="PANTHER" id="PTHR43405">
    <property type="entry name" value="GLYCOSYL HYDROLASE DIGH"/>
    <property type="match status" value="1"/>
</dbReference>
<dbReference type="InterPro" id="IPR003790">
    <property type="entry name" value="GHL10"/>
</dbReference>
<feature type="repeat" description="Cell wall-binding" evidence="3">
    <location>
        <begin position="523"/>
        <end position="542"/>
    </location>
</feature>
<evidence type="ECO:0000256" key="1">
    <source>
        <dbReference type="ARBA" id="ARBA00022729"/>
    </source>
</evidence>
<keyword evidence="5" id="KW-0449">Lipoprotein</keyword>
<dbReference type="Gene3D" id="3.20.20.80">
    <property type="entry name" value="Glycosidases"/>
    <property type="match status" value="1"/>
</dbReference>
<feature type="domain" description="Glycosyl hydrolase-like 10" evidence="4">
    <location>
        <begin position="40"/>
        <end position="361"/>
    </location>
</feature>
<dbReference type="RefSeq" id="WP_021281280.1">
    <property type="nucleotide sequence ID" value="NZ_JAGGLL010000005.1"/>
</dbReference>
<dbReference type="Pfam" id="PF02638">
    <property type="entry name" value="GHL10"/>
    <property type="match status" value="1"/>
</dbReference>
<protein>
    <submittedName>
        <fullName evidence="5">Uncharacterized lipoprotein YddW (UPF0748 family)</fullName>
    </submittedName>
</protein>
<evidence type="ECO:0000256" key="2">
    <source>
        <dbReference type="ARBA" id="ARBA00022737"/>
    </source>
</evidence>
<feature type="repeat" description="Cell wall-binding" evidence="3">
    <location>
        <begin position="563"/>
        <end position="582"/>
    </location>
</feature>
<name>A0ABS4K0A1_9CLOT</name>
<evidence type="ECO:0000313" key="6">
    <source>
        <dbReference type="Proteomes" id="UP001519308"/>
    </source>
</evidence>
<keyword evidence="1" id="KW-0732">Signal</keyword>
<dbReference type="InterPro" id="IPR052177">
    <property type="entry name" value="Divisome_Glycosyl_Hydrolase"/>
</dbReference>
<sequence>MLRNTKIRGRAVVLILGFLLFVTFNSYKAYGLNLSSSKDEMRGVWMSTVYNIDWPSSETYNNAEIQKDTLGENMQFIKAMNMNTVFFQARGMGDALFPSTYAPWSKYLTGTLGKNPGYDPLKVALEEAHSRGLEFHAWLNPFRIFVDSGSNTFNKQAYIDSLPGGSPLKTNPQWIVQYGKYHWIDIGIPEAREYVINTMAEVVRNYDVDGIHIDDYFYPYPLSGIDFPDSDTYSKYGNGYSSKADWRRDNVNKFVRDLNKKIKSINSFVKFGVSPFGIWRNGTEVGGSETNGLSSYDAVYVDSKKWIQEEWIDYIVPQIYWEFGHKAADYKTLVDWWSKQVQGKDVHLYIGHGAYKIGDSTYGQAWSNPDEISNQIIYARSNENVKGSSFFSLRTLKANPLGLQSKLKELYNSKVQVPQMSWFGQWVQKDGNWYYINGDGTIKRDWIKVKGKWYYLDESGIMKTGWVNVRGSWYFMESDGEMATGWKLVQGTWYYLNPGGDMATGWKNLGGTWYYLEPSGAMATGWKYIGLRWYYLNPGGDMATGWKTIGGTKYYLEEGGAMVTDWKSIGGKWYYFNPGGDMATGWKLVRGRWYYLYPNGTMAANTIIDGYRLGSDGALVGR</sequence>
<accession>A0ABS4K0A1</accession>